<dbReference type="SUPFAM" id="SSF52540">
    <property type="entry name" value="P-loop containing nucleoside triphosphate hydrolases"/>
    <property type="match status" value="1"/>
</dbReference>
<organism evidence="10 11">
    <name type="scientific">Desulfovibrio psychrotolerans</name>
    <dbReference type="NCBI Taxonomy" id="415242"/>
    <lineage>
        <taxon>Bacteria</taxon>
        <taxon>Pseudomonadati</taxon>
        <taxon>Thermodesulfobacteriota</taxon>
        <taxon>Desulfovibrionia</taxon>
        <taxon>Desulfovibrionales</taxon>
        <taxon>Desulfovibrionaceae</taxon>
        <taxon>Desulfovibrio</taxon>
    </lineage>
</organism>
<feature type="compositionally biased region" description="Basic and acidic residues" evidence="7">
    <location>
        <begin position="497"/>
        <end position="510"/>
    </location>
</feature>
<dbReference type="Pfam" id="PF00271">
    <property type="entry name" value="Helicase_C"/>
    <property type="match status" value="1"/>
</dbReference>
<evidence type="ECO:0000256" key="4">
    <source>
        <dbReference type="ARBA" id="ARBA00022840"/>
    </source>
</evidence>
<dbReference type="PROSITE" id="PS51194">
    <property type="entry name" value="HELICASE_CTER"/>
    <property type="match status" value="1"/>
</dbReference>
<dbReference type="InterPro" id="IPR027417">
    <property type="entry name" value="P-loop_NTPase"/>
</dbReference>
<protein>
    <submittedName>
        <fullName evidence="10">DEAD/DEAH box helicase</fullName>
    </submittedName>
</protein>
<keyword evidence="3 6" id="KW-0347">Helicase</keyword>
<keyword evidence="4 6" id="KW-0067">ATP-binding</keyword>
<feature type="region of interest" description="Disordered" evidence="7">
    <location>
        <begin position="476"/>
        <end position="603"/>
    </location>
</feature>
<keyword evidence="2 6" id="KW-0378">Hydrolase</keyword>
<feature type="region of interest" description="Disordered" evidence="7">
    <location>
        <begin position="1"/>
        <end position="44"/>
    </location>
</feature>
<comment type="similarity">
    <text evidence="5 6">Belongs to the DEAD box helicase family.</text>
</comment>
<dbReference type="GO" id="GO:0003676">
    <property type="term" value="F:nucleic acid binding"/>
    <property type="evidence" value="ECO:0007669"/>
    <property type="project" value="InterPro"/>
</dbReference>
<dbReference type="CDD" id="cd18787">
    <property type="entry name" value="SF2_C_DEAD"/>
    <property type="match status" value="1"/>
</dbReference>
<dbReference type="InterPro" id="IPR050079">
    <property type="entry name" value="DEAD_box_RNA_helicase"/>
</dbReference>
<evidence type="ECO:0000259" key="8">
    <source>
        <dbReference type="PROSITE" id="PS51192"/>
    </source>
</evidence>
<dbReference type="InterPro" id="IPR044742">
    <property type="entry name" value="DEAD/DEAH_RhlB"/>
</dbReference>
<dbReference type="PANTHER" id="PTHR47959:SF1">
    <property type="entry name" value="ATP-DEPENDENT RNA HELICASE DBPA"/>
    <property type="match status" value="1"/>
</dbReference>
<dbReference type="GO" id="GO:0005524">
    <property type="term" value="F:ATP binding"/>
    <property type="evidence" value="ECO:0007669"/>
    <property type="project" value="UniProtKB-KW"/>
</dbReference>
<dbReference type="AlphaFoldDB" id="A0A7J0BWT7"/>
<keyword evidence="11" id="KW-1185">Reference proteome</keyword>
<dbReference type="GO" id="GO:0003724">
    <property type="term" value="F:RNA helicase activity"/>
    <property type="evidence" value="ECO:0007669"/>
    <property type="project" value="TreeGrafter"/>
</dbReference>
<reference evidence="10 11" key="1">
    <citation type="submission" date="2020-05" db="EMBL/GenBank/DDBJ databases">
        <title>Draft genome sequence of Desulfovibrio psychrotolerans JS1T.</title>
        <authorList>
            <person name="Ueno A."/>
            <person name="Tamazawa S."/>
            <person name="Tamamura S."/>
            <person name="Murakami T."/>
            <person name="Kiyama T."/>
            <person name="Inomata H."/>
            <person name="Amano Y."/>
            <person name="Miyakawa K."/>
            <person name="Tamaki H."/>
            <person name="Naganuma T."/>
            <person name="Kaneko K."/>
        </authorList>
    </citation>
    <scope>NUCLEOTIDE SEQUENCE [LARGE SCALE GENOMIC DNA]</scope>
    <source>
        <strain evidence="10 11">JS1</strain>
    </source>
</reference>
<sequence length="603" mass="66782">MTNFPEDQNNAPTDEQPQAPAAELDPAERIAAEITDIEEPEDALPPVTLADLPAAMRAACENAGWKSIMPVQARSIPYQLAGRDIMVQSRTGSGKTGAYLLPAIERLDPSKPHVQMLVLVPTRELALQVEYEAKTLLTGCGLRTCCVYGGVGFGKQLDALRQGAHVVVGTPGRILDHLLRRTMDLGNVRVLVFDEADRMLSIGFYPDMREIKRYLPKRRSTSLLSATYPPHVVQLAGEFMHQPCILSLSHRQVHVADTTHSYFSAKPMEKDRVLVRVLEMENPTSAIIFCNTKANVHYVTAVLQGFGYDADELSADLSQSKREQVLDKLRHGKVRFLVATDVAARGIDIPALSHVILYEPPEDRESYIHRAGRTGRAGASGEVISLVDIMQKMELERIAKHYKIPMEQRPTPTDEDVAAVAGQRMTALLEARLRQKTGLEKERMKRFLPLLKTLLAEEEQLSLVAQLLDELYQATLHTPPPAPEPEQTSANNGSSARESRESRESREGRNSRGSQRSGKSRRDGGRPSRGEYREEPRSGDDRPARDNAPAEGSRRQDTSDAKASGPDNADTGSTRQQAETADGQPARAKRPRRRKKPAQAKPE</sequence>
<dbReference type="InterPro" id="IPR001650">
    <property type="entry name" value="Helicase_C-like"/>
</dbReference>
<dbReference type="CDD" id="cd00268">
    <property type="entry name" value="DEADc"/>
    <property type="match status" value="1"/>
</dbReference>
<dbReference type="Pfam" id="PF00270">
    <property type="entry name" value="DEAD"/>
    <property type="match status" value="1"/>
</dbReference>
<dbReference type="PANTHER" id="PTHR47959">
    <property type="entry name" value="ATP-DEPENDENT RNA HELICASE RHLE-RELATED"/>
    <property type="match status" value="1"/>
</dbReference>
<feature type="compositionally biased region" description="Polar residues" evidence="7">
    <location>
        <begin position="570"/>
        <end position="579"/>
    </location>
</feature>
<comment type="caution">
    <text evidence="10">The sequence shown here is derived from an EMBL/GenBank/DDBJ whole genome shotgun (WGS) entry which is preliminary data.</text>
</comment>
<evidence type="ECO:0000256" key="2">
    <source>
        <dbReference type="ARBA" id="ARBA00022801"/>
    </source>
</evidence>
<feature type="compositionally biased region" description="Basic and acidic residues" evidence="7">
    <location>
        <begin position="520"/>
        <end position="545"/>
    </location>
</feature>
<dbReference type="GO" id="GO:0016787">
    <property type="term" value="F:hydrolase activity"/>
    <property type="evidence" value="ECO:0007669"/>
    <property type="project" value="UniProtKB-KW"/>
</dbReference>
<dbReference type="GO" id="GO:0005829">
    <property type="term" value="C:cytosol"/>
    <property type="evidence" value="ECO:0007669"/>
    <property type="project" value="TreeGrafter"/>
</dbReference>
<evidence type="ECO:0000313" key="10">
    <source>
        <dbReference type="EMBL" id="GFM38180.1"/>
    </source>
</evidence>
<evidence type="ECO:0000256" key="6">
    <source>
        <dbReference type="RuleBase" id="RU000492"/>
    </source>
</evidence>
<keyword evidence="1 6" id="KW-0547">Nucleotide-binding</keyword>
<accession>A0A7J0BWT7</accession>
<evidence type="ECO:0000256" key="3">
    <source>
        <dbReference type="ARBA" id="ARBA00022806"/>
    </source>
</evidence>
<dbReference type="SMART" id="SM00487">
    <property type="entry name" value="DEXDc"/>
    <property type="match status" value="1"/>
</dbReference>
<gene>
    <name evidence="10" type="ORF">DSM19430T_28640</name>
</gene>
<evidence type="ECO:0000256" key="7">
    <source>
        <dbReference type="SAM" id="MobiDB-lite"/>
    </source>
</evidence>
<feature type="compositionally biased region" description="Basic residues" evidence="7">
    <location>
        <begin position="587"/>
        <end position="603"/>
    </location>
</feature>
<evidence type="ECO:0000256" key="1">
    <source>
        <dbReference type="ARBA" id="ARBA00022741"/>
    </source>
</evidence>
<proteinExistence type="inferred from homology"/>
<feature type="compositionally biased region" description="Polar residues" evidence="7">
    <location>
        <begin position="1"/>
        <end position="16"/>
    </location>
</feature>
<dbReference type="PROSITE" id="PS51192">
    <property type="entry name" value="HELICASE_ATP_BIND_1"/>
    <property type="match status" value="1"/>
</dbReference>
<dbReference type="Proteomes" id="UP000503820">
    <property type="component" value="Unassembled WGS sequence"/>
</dbReference>
<feature type="domain" description="Helicase ATP-binding" evidence="8">
    <location>
        <begin position="76"/>
        <end position="246"/>
    </location>
</feature>
<dbReference type="RefSeq" id="WP_174410801.1">
    <property type="nucleotide sequence ID" value="NZ_BLVP01000035.1"/>
</dbReference>
<dbReference type="Gene3D" id="3.40.50.300">
    <property type="entry name" value="P-loop containing nucleotide triphosphate hydrolases"/>
    <property type="match status" value="2"/>
</dbReference>
<dbReference type="PROSITE" id="PS00039">
    <property type="entry name" value="DEAD_ATP_HELICASE"/>
    <property type="match status" value="1"/>
</dbReference>
<dbReference type="InterPro" id="IPR000629">
    <property type="entry name" value="RNA-helicase_DEAD-box_CS"/>
</dbReference>
<evidence type="ECO:0000256" key="5">
    <source>
        <dbReference type="ARBA" id="ARBA00038437"/>
    </source>
</evidence>
<evidence type="ECO:0000313" key="11">
    <source>
        <dbReference type="Proteomes" id="UP000503820"/>
    </source>
</evidence>
<name>A0A7J0BWT7_9BACT</name>
<dbReference type="SMART" id="SM00490">
    <property type="entry name" value="HELICc"/>
    <property type="match status" value="1"/>
</dbReference>
<feature type="domain" description="Helicase C-terminal" evidence="9">
    <location>
        <begin position="269"/>
        <end position="417"/>
    </location>
</feature>
<evidence type="ECO:0000259" key="9">
    <source>
        <dbReference type="PROSITE" id="PS51194"/>
    </source>
</evidence>
<dbReference type="InterPro" id="IPR014001">
    <property type="entry name" value="Helicase_ATP-bd"/>
</dbReference>
<dbReference type="EMBL" id="BLVP01000035">
    <property type="protein sequence ID" value="GFM38180.1"/>
    <property type="molecule type" value="Genomic_DNA"/>
</dbReference>
<dbReference type="InterPro" id="IPR011545">
    <property type="entry name" value="DEAD/DEAH_box_helicase_dom"/>
</dbReference>